<accession>A0A8S1X6Z6</accession>
<evidence type="ECO:0000313" key="1">
    <source>
        <dbReference type="EMBL" id="CAD8197021.1"/>
    </source>
</evidence>
<name>A0A8S1X6Z6_9CILI</name>
<proteinExistence type="predicted"/>
<keyword evidence="2" id="KW-1185">Reference proteome</keyword>
<protein>
    <submittedName>
        <fullName evidence="1">Uncharacterized protein</fullName>
    </submittedName>
</protein>
<sequence>MGPCSSRKIQPTQSLHLNNMKTNIQGTSRMNQSNMLLLYQKDRIIQPYNPNSLQYQYNVDVEGVIFDVIAPPDLLEDDNLEPFEGEQ</sequence>
<dbReference type="Proteomes" id="UP000689195">
    <property type="component" value="Unassembled WGS sequence"/>
</dbReference>
<dbReference type="EMBL" id="CAJJDO010000114">
    <property type="protein sequence ID" value="CAD8197021.1"/>
    <property type="molecule type" value="Genomic_DNA"/>
</dbReference>
<evidence type="ECO:0000313" key="2">
    <source>
        <dbReference type="Proteomes" id="UP000689195"/>
    </source>
</evidence>
<gene>
    <name evidence="1" type="ORF">PPENT_87.1.T1140073</name>
</gene>
<dbReference type="AlphaFoldDB" id="A0A8S1X6Z6"/>
<comment type="caution">
    <text evidence="1">The sequence shown here is derived from an EMBL/GenBank/DDBJ whole genome shotgun (WGS) entry which is preliminary data.</text>
</comment>
<reference evidence="1" key="1">
    <citation type="submission" date="2021-01" db="EMBL/GenBank/DDBJ databases">
        <authorList>
            <consortium name="Genoscope - CEA"/>
            <person name="William W."/>
        </authorList>
    </citation>
    <scope>NUCLEOTIDE SEQUENCE</scope>
</reference>
<organism evidence="1 2">
    <name type="scientific">Paramecium pentaurelia</name>
    <dbReference type="NCBI Taxonomy" id="43138"/>
    <lineage>
        <taxon>Eukaryota</taxon>
        <taxon>Sar</taxon>
        <taxon>Alveolata</taxon>
        <taxon>Ciliophora</taxon>
        <taxon>Intramacronucleata</taxon>
        <taxon>Oligohymenophorea</taxon>
        <taxon>Peniculida</taxon>
        <taxon>Parameciidae</taxon>
        <taxon>Paramecium</taxon>
    </lineage>
</organism>